<dbReference type="EMBL" id="KQ976453">
    <property type="protein sequence ID" value="KYM85481.1"/>
    <property type="molecule type" value="Genomic_DNA"/>
</dbReference>
<name>A0A195BJW7_9HYME</name>
<organism evidence="1 2">
    <name type="scientific">Atta colombica</name>
    <dbReference type="NCBI Taxonomy" id="520822"/>
    <lineage>
        <taxon>Eukaryota</taxon>
        <taxon>Metazoa</taxon>
        <taxon>Ecdysozoa</taxon>
        <taxon>Arthropoda</taxon>
        <taxon>Hexapoda</taxon>
        <taxon>Insecta</taxon>
        <taxon>Pterygota</taxon>
        <taxon>Neoptera</taxon>
        <taxon>Endopterygota</taxon>
        <taxon>Hymenoptera</taxon>
        <taxon>Apocrita</taxon>
        <taxon>Aculeata</taxon>
        <taxon>Formicoidea</taxon>
        <taxon>Formicidae</taxon>
        <taxon>Myrmicinae</taxon>
        <taxon>Atta</taxon>
    </lineage>
</organism>
<dbReference type="Proteomes" id="UP000078540">
    <property type="component" value="Unassembled WGS sequence"/>
</dbReference>
<evidence type="ECO:0000313" key="2">
    <source>
        <dbReference type="Proteomes" id="UP000078540"/>
    </source>
</evidence>
<proteinExistence type="predicted"/>
<sequence length="100" mass="11413">MASSIVNRERIEKDDWRYQEVRIKEGTRESHGISKGLKKSAAEVHRMLSNLRQCRYVLIQGILDLHAEQNNVPPSIVCHLLLPAVSKSTFPLNKPNHCVI</sequence>
<reference evidence="1 2" key="1">
    <citation type="submission" date="2015-09" db="EMBL/GenBank/DDBJ databases">
        <title>Atta colombica WGS genome.</title>
        <authorList>
            <person name="Nygaard S."/>
            <person name="Hu H."/>
            <person name="Boomsma J."/>
            <person name="Zhang G."/>
        </authorList>
    </citation>
    <scope>NUCLEOTIDE SEQUENCE [LARGE SCALE GENOMIC DNA]</scope>
    <source>
        <strain evidence="1">Treedump-2</strain>
        <tissue evidence="1">Whole body</tissue>
    </source>
</reference>
<protein>
    <submittedName>
        <fullName evidence="1">Uncharacterized protein</fullName>
    </submittedName>
</protein>
<dbReference type="AlphaFoldDB" id="A0A195BJW7"/>
<accession>A0A195BJW7</accession>
<gene>
    <name evidence="1" type="ORF">ALC53_04724</name>
</gene>
<keyword evidence="2" id="KW-1185">Reference proteome</keyword>
<evidence type="ECO:0000313" key="1">
    <source>
        <dbReference type="EMBL" id="KYM85481.1"/>
    </source>
</evidence>